<feature type="domain" description="CdaR GGDEF-like" evidence="3">
    <location>
        <begin position="302"/>
        <end position="417"/>
    </location>
</feature>
<reference evidence="4 5" key="1">
    <citation type="submission" date="2024-09" db="EMBL/GenBank/DDBJ databases">
        <authorList>
            <person name="Lee S.D."/>
        </authorList>
    </citation>
    <scope>NUCLEOTIDE SEQUENCE [LARGE SCALE GENOMIC DNA]</scope>
    <source>
        <strain evidence="4 5">N1-5</strain>
    </source>
</reference>
<evidence type="ECO:0000313" key="4">
    <source>
        <dbReference type="EMBL" id="MFC1405330.1"/>
    </source>
</evidence>
<dbReference type="Pfam" id="PF13556">
    <property type="entry name" value="HTH_30"/>
    <property type="match status" value="1"/>
</dbReference>
<comment type="similarity">
    <text evidence="1">Belongs to the CdaR family.</text>
</comment>
<dbReference type="Proteomes" id="UP001592528">
    <property type="component" value="Unassembled WGS sequence"/>
</dbReference>
<dbReference type="InterPro" id="IPR025736">
    <property type="entry name" value="PucR_C-HTH_dom"/>
</dbReference>
<evidence type="ECO:0000259" key="2">
    <source>
        <dbReference type="Pfam" id="PF13556"/>
    </source>
</evidence>
<evidence type="ECO:0000259" key="3">
    <source>
        <dbReference type="Pfam" id="PF17853"/>
    </source>
</evidence>
<keyword evidence="5" id="KW-1185">Reference proteome</keyword>
<dbReference type="Pfam" id="PF17853">
    <property type="entry name" value="GGDEF_2"/>
    <property type="match status" value="1"/>
</dbReference>
<dbReference type="PANTHER" id="PTHR33744">
    <property type="entry name" value="CARBOHYDRATE DIACID REGULATOR"/>
    <property type="match status" value="1"/>
</dbReference>
<accession>A0ABV6UV31</accession>
<protein>
    <submittedName>
        <fullName evidence="4">PucR family transcriptional regulator</fullName>
    </submittedName>
</protein>
<dbReference type="InterPro" id="IPR041522">
    <property type="entry name" value="CdaR_GGDEF"/>
</dbReference>
<gene>
    <name evidence="4" type="ORF">ACEZDJ_29005</name>
</gene>
<evidence type="ECO:0000256" key="1">
    <source>
        <dbReference type="ARBA" id="ARBA00006754"/>
    </source>
</evidence>
<proteinExistence type="inferred from homology"/>
<name>A0ABV6UV31_9ACTN</name>
<feature type="domain" description="PucR C-terminal helix-turn-helix" evidence="2">
    <location>
        <begin position="473"/>
        <end position="530"/>
    </location>
</feature>
<dbReference type="PANTHER" id="PTHR33744:SF17">
    <property type="entry name" value="CONSERVED PROTEIN"/>
    <property type="match status" value="1"/>
</dbReference>
<dbReference type="Gene3D" id="1.10.10.2840">
    <property type="entry name" value="PucR C-terminal helix-turn-helix domain"/>
    <property type="match status" value="1"/>
</dbReference>
<dbReference type="InterPro" id="IPR051448">
    <property type="entry name" value="CdaR-like_regulators"/>
</dbReference>
<dbReference type="InterPro" id="IPR042070">
    <property type="entry name" value="PucR_C-HTH_sf"/>
</dbReference>
<dbReference type="EMBL" id="JBHEZZ010000020">
    <property type="protein sequence ID" value="MFC1405330.1"/>
    <property type="molecule type" value="Genomic_DNA"/>
</dbReference>
<sequence>MDIVQEPDGVSLRQLLMSFGEPLAELQYAPDLDAPVTGVALLDPEDPPVARAGDLVLALGVRGRSALPVLRAAARDGATAVAVKPAPGTPPEALRTAAEDAGVALLSVHPEARWDRLDALVRAALAVGRPQFTHADAEEGDLFGLAQTTAVLTGGIVSIEDTANRILAYSRSADSDEADDLRRLTILGWQGPEPYLSRLREWGVFQQLRTLDAVVSIDPHPELGLRRRLVVAIRSGERQLGTIWVQEGSAPLAERADQALLGAARVAALHLVRRRSEVSADLRLTRTLLAGLLDGATGPQTLAGHLALDVRRPAAVLGFALPGGPEPGRSEALNVISVHAAARHRNALVAPVGDRVYVLLPELPRGVSPETLRGWAQDIADAARRHTGEPLRGAVGRVVPDLHAVPASRAEADRVMDAMAAGRITADIAALPDVRAQVLLGELLELLAANPEVRDPRLTALVAHDARHGGRLAASVLAWLDGLGDVREAAAGLHVHPNTLRYRVRRAQQLTGLDLSSPEQRLLAMLQLRLPDTASAPAPEK</sequence>
<evidence type="ECO:0000313" key="5">
    <source>
        <dbReference type="Proteomes" id="UP001592528"/>
    </source>
</evidence>
<dbReference type="RefSeq" id="WP_030263304.1">
    <property type="nucleotide sequence ID" value="NZ_JBHEZZ010000020.1"/>
</dbReference>
<comment type="caution">
    <text evidence="4">The sequence shown here is derived from an EMBL/GenBank/DDBJ whole genome shotgun (WGS) entry which is preliminary data.</text>
</comment>
<organism evidence="4 5">
    <name type="scientific">Streptacidiphilus cavernicola</name>
    <dbReference type="NCBI Taxonomy" id="3342716"/>
    <lineage>
        <taxon>Bacteria</taxon>
        <taxon>Bacillati</taxon>
        <taxon>Actinomycetota</taxon>
        <taxon>Actinomycetes</taxon>
        <taxon>Kitasatosporales</taxon>
        <taxon>Streptomycetaceae</taxon>
        <taxon>Streptacidiphilus</taxon>
    </lineage>
</organism>